<evidence type="ECO:0000313" key="3">
    <source>
        <dbReference type="Proteomes" id="UP000001072"/>
    </source>
</evidence>
<gene>
    <name evidence="2" type="ORF">MELLADRAFT_124114</name>
</gene>
<keyword evidence="3" id="KW-1185">Reference proteome</keyword>
<dbReference type="RefSeq" id="XP_007405464.1">
    <property type="nucleotide sequence ID" value="XM_007405402.1"/>
</dbReference>
<dbReference type="HOGENOM" id="CLU_1816228_0_0_1"/>
<dbReference type="Proteomes" id="UP000001072">
    <property type="component" value="Unassembled WGS sequence"/>
</dbReference>
<dbReference type="InParanoid" id="F4R8T2"/>
<keyword evidence="1" id="KW-0732">Signal</keyword>
<dbReference type="AlphaFoldDB" id="F4R8T2"/>
<dbReference type="EMBL" id="GL883093">
    <property type="protein sequence ID" value="EGG10862.1"/>
    <property type="molecule type" value="Genomic_DNA"/>
</dbReference>
<feature type="chain" id="PRO_5003321442" evidence="1">
    <location>
        <begin position="21"/>
        <end position="144"/>
    </location>
</feature>
<sequence length="144" mass="15885">MNRFWLSVFCVATFVSSAMTRVHEIICNSPPGLNNPVGGSVTCYTTDGEVENTYNCDWKFCTQAKANGCEVNGYSWPAAETFTCDKTYDLLNGNDYKIACDVTADYNKKCQGQHTAKCSPGNQKRVAKCKTIAVHSHCTGCHFK</sequence>
<reference evidence="3" key="1">
    <citation type="journal article" date="2011" name="Proc. Natl. Acad. Sci. U.S.A.">
        <title>Obligate biotrophy features unraveled by the genomic analysis of rust fungi.</title>
        <authorList>
            <person name="Duplessis S."/>
            <person name="Cuomo C.A."/>
            <person name="Lin Y.-C."/>
            <person name="Aerts A."/>
            <person name="Tisserant E."/>
            <person name="Veneault-Fourrey C."/>
            <person name="Joly D.L."/>
            <person name="Hacquard S."/>
            <person name="Amselem J."/>
            <person name="Cantarel B.L."/>
            <person name="Chiu R."/>
            <person name="Coutinho P.M."/>
            <person name="Feau N."/>
            <person name="Field M."/>
            <person name="Frey P."/>
            <person name="Gelhaye E."/>
            <person name="Goldberg J."/>
            <person name="Grabherr M.G."/>
            <person name="Kodira C.D."/>
            <person name="Kohler A."/>
            <person name="Kuees U."/>
            <person name="Lindquist E.A."/>
            <person name="Lucas S.M."/>
            <person name="Mago R."/>
            <person name="Mauceli E."/>
            <person name="Morin E."/>
            <person name="Murat C."/>
            <person name="Pangilinan J.L."/>
            <person name="Park R."/>
            <person name="Pearson M."/>
            <person name="Quesneville H."/>
            <person name="Rouhier N."/>
            <person name="Sakthikumar S."/>
            <person name="Salamov A.A."/>
            <person name="Schmutz J."/>
            <person name="Selles B."/>
            <person name="Shapiro H."/>
            <person name="Tanguay P."/>
            <person name="Tuskan G.A."/>
            <person name="Henrissat B."/>
            <person name="Van de Peer Y."/>
            <person name="Rouze P."/>
            <person name="Ellis J.G."/>
            <person name="Dodds P.N."/>
            <person name="Schein J.E."/>
            <person name="Zhong S."/>
            <person name="Hamelin R.C."/>
            <person name="Grigoriev I.V."/>
            <person name="Szabo L.J."/>
            <person name="Martin F."/>
        </authorList>
    </citation>
    <scope>NUCLEOTIDE SEQUENCE [LARGE SCALE GENOMIC DNA]</scope>
    <source>
        <strain evidence="3">98AG31 / pathotype 3-4-7</strain>
    </source>
</reference>
<accession>F4R8T2</accession>
<dbReference type="GeneID" id="18926621"/>
<dbReference type="KEGG" id="mlr:MELLADRAFT_124114"/>
<protein>
    <submittedName>
        <fullName evidence="2">Secreted protein</fullName>
    </submittedName>
</protein>
<evidence type="ECO:0000256" key="1">
    <source>
        <dbReference type="SAM" id="SignalP"/>
    </source>
</evidence>
<proteinExistence type="predicted"/>
<evidence type="ECO:0000313" key="2">
    <source>
        <dbReference type="EMBL" id="EGG10862.1"/>
    </source>
</evidence>
<dbReference type="VEuPathDB" id="FungiDB:MELLADRAFT_124114"/>
<name>F4R8T2_MELLP</name>
<organism evidence="3">
    <name type="scientific">Melampsora larici-populina (strain 98AG31 / pathotype 3-4-7)</name>
    <name type="common">Poplar leaf rust fungus</name>
    <dbReference type="NCBI Taxonomy" id="747676"/>
    <lineage>
        <taxon>Eukaryota</taxon>
        <taxon>Fungi</taxon>
        <taxon>Dikarya</taxon>
        <taxon>Basidiomycota</taxon>
        <taxon>Pucciniomycotina</taxon>
        <taxon>Pucciniomycetes</taxon>
        <taxon>Pucciniales</taxon>
        <taxon>Melampsoraceae</taxon>
        <taxon>Melampsora</taxon>
    </lineage>
</organism>
<feature type="signal peptide" evidence="1">
    <location>
        <begin position="1"/>
        <end position="20"/>
    </location>
</feature>